<comment type="caution">
    <text evidence="14">The sequence shown here is derived from an EMBL/GenBank/DDBJ whole genome shotgun (WGS) entry which is preliminary data.</text>
</comment>
<evidence type="ECO:0000256" key="1">
    <source>
        <dbReference type="ARBA" id="ARBA00003408"/>
    </source>
</evidence>
<feature type="transmembrane region" description="Helical" evidence="13">
    <location>
        <begin position="389"/>
        <end position="412"/>
    </location>
</feature>
<dbReference type="NCBIfam" id="TIGR00797">
    <property type="entry name" value="matE"/>
    <property type="match status" value="1"/>
</dbReference>
<evidence type="ECO:0000256" key="11">
    <source>
        <dbReference type="ARBA" id="ARBA00023136"/>
    </source>
</evidence>
<evidence type="ECO:0000256" key="13">
    <source>
        <dbReference type="SAM" id="Phobius"/>
    </source>
</evidence>
<evidence type="ECO:0000256" key="9">
    <source>
        <dbReference type="ARBA" id="ARBA00022989"/>
    </source>
</evidence>
<dbReference type="InterPro" id="IPR002528">
    <property type="entry name" value="MATE_fam"/>
</dbReference>
<evidence type="ECO:0000256" key="5">
    <source>
        <dbReference type="ARBA" id="ARBA00022448"/>
    </source>
</evidence>
<dbReference type="GO" id="GO:0042910">
    <property type="term" value="F:xenobiotic transmembrane transporter activity"/>
    <property type="evidence" value="ECO:0007669"/>
    <property type="project" value="InterPro"/>
</dbReference>
<keyword evidence="7" id="KW-1003">Cell membrane</keyword>
<dbReference type="EMBL" id="MSZX01000005">
    <property type="protein sequence ID" value="OPA77759.1"/>
    <property type="molecule type" value="Genomic_DNA"/>
</dbReference>
<accession>A0A1T2XCZ1</accession>
<dbReference type="CDD" id="cd13131">
    <property type="entry name" value="MATE_NorM_like"/>
    <property type="match status" value="1"/>
</dbReference>
<dbReference type="Pfam" id="PF01554">
    <property type="entry name" value="MatE"/>
    <property type="match status" value="2"/>
</dbReference>
<evidence type="ECO:0000256" key="10">
    <source>
        <dbReference type="ARBA" id="ARBA00023065"/>
    </source>
</evidence>
<comment type="subcellular location">
    <subcellularLocation>
        <location evidence="2">Cell membrane</location>
        <topology evidence="2">Multi-pass membrane protein</topology>
    </subcellularLocation>
</comment>
<keyword evidence="8 13" id="KW-0812">Transmembrane</keyword>
<feature type="transmembrane region" description="Helical" evidence="13">
    <location>
        <begin position="91"/>
        <end position="113"/>
    </location>
</feature>
<feature type="transmembrane region" description="Helical" evidence="13">
    <location>
        <begin position="14"/>
        <end position="34"/>
    </location>
</feature>
<dbReference type="GO" id="GO:0015297">
    <property type="term" value="F:antiporter activity"/>
    <property type="evidence" value="ECO:0007669"/>
    <property type="project" value="UniProtKB-KW"/>
</dbReference>
<feature type="transmembrane region" description="Helical" evidence="13">
    <location>
        <begin position="418"/>
        <end position="439"/>
    </location>
</feature>
<comment type="function">
    <text evidence="1">Multidrug efflux pump.</text>
</comment>
<dbReference type="OrthoDB" id="9780160at2"/>
<evidence type="ECO:0000256" key="2">
    <source>
        <dbReference type="ARBA" id="ARBA00004651"/>
    </source>
</evidence>
<evidence type="ECO:0000256" key="12">
    <source>
        <dbReference type="ARBA" id="ARBA00031636"/>
    </source>
</evidence>
<feature type="transmembrane region" description="Helical" evidence="13">
    <location>
        <begin position="286"/>
        <end position="308"/>
    </location>
</feature>
<keyword evidence="10" id="KW-0406">Ion transport</keyword>
<gene>
    <name evidence="14" type="ORF">BVG16_15120</name>
</gene>
<dbReference type="RefSeq" id="WP_078499503.1">
    <property type="nucleotide sequence ID" value="NZ_MSZX01000005.1"/>
</dbReference>
<feature type="transmembrane region" description="Helical" evidence="13">
    <location>
        <begin position="194"/>
        <end position="215"/>
    </location>
</feature>
<reference evidence="14 15" key="1">
    <citation type="submission" date="2017-01" db="EMBL/GenBank/DDBJ databases">
        <title>Genome analysis of Paenibacillus selenitrireducens ES3-24.</title>
        <authorList>
            <person name="Xu D."/>
            <person name="Yao R."/>
            <person name="Zheng S."/>
        </authorList>
    </citation>
    <scope>NUCLEOTIDE SEQUENCE [LARGE SCALE GENOMIC DNA]</scope>
    <source>
        <strain evidence="14 15">ES3-24</strain>
    </source>
</reference>
<keyword evidence="5" id="KW-0813">Transport</keyword>
<comment type="similarity">
    <text evidence="3">Belongs to the multi antimicrobial extrusion (MATE) (TC 2.A.66.1) family.</text>
</comment>
<protein>
    <recommendedName>
        <fullName evidence="4">Probable multidrug resistance protein NorM</fullName>
    </recommendedName>
    <alternativeName>
        <fullName evidence="12">Multidrug-efflux transporter</fullName>
    </alternativeName>
</protein>
<feature type="transmembrane region" description="Helical" evidence="13">
    <location>
        <begin position="360"/>
        <end position="377"/>
    </location>
</feature>
<dbReference type="PANTHER" id="PTHR43298:SF2">
    <property type="entry name" value="FMN_FAD EXPORTER YEEO-RELATED"/>
    <property type="match status" value="1"/>
</dbReference>
<evidence type="ECO:0000256" key="3">
    <source>
        <dbReference type="ARBA" id="ARBA00010199"/>
    </source>
</evidence>
<feature type="transmembrane region" description="Helical" evidence="13">
    <location>
        <begin position="54"/>
        <end position="79"/>
    </location>
</feature>
<evidence type="ECO:0000256" key="4">
    <source>
        <dbReference type="ARBA" id="ARBA00020268"/>
    </source>
</evidence>
<dbReference type="PANTHER" id="PTHR43298">
    <property type="entry name" value="MULTIDRUG RESISTANCE PROTEIN NORM-RELATED"/>
    <property type="match status" value="1"/>
</dbReference>
<keyword evidence="15" id="KW-1185">Reference proteome</keyword>
<evidence type="ECO:0000256" key="6">
    <source>
        <dbReference type="ARBA" id="ARBA00022449"/>
    </source>
</evidence>
<name>A0A1T2XCZ1_9BACL</name>
<dbReference type="GO" id="GO:0005886">
    <property type="term" value="C:plasma membrane"/>
    <property type="evidence" value="ECO:0007669"/>
    <property type="project" value="UniProtKB-SubCell"/>
</dbReference>
<feature type="transmembrane region" description="Helical" evidence="13">
    <location>
        <begin position="320"/>
        <end position="340"/>
    </location>
</feature>
<evidence type="ECO:0000313" key="14">
    <source>
        <dbReference type="EMBL" id="OPA77759.1"/>
    </source>
</evidence>
<dbReference type="PIRSF" id="PIRSF006603">
    <property type="entry name" value="DinF"/>
    <property type="match status" value="1"/>
</dbReference>
<feature type="transmembrane region" description="Helical" evidence="13">
    <location>
        <begin position="244"/>
        <end position="266"/>
    </location>
</feature>
<sequence length="454" mass="49583">MIQTFSTKQKFRQLLVILLPIFVTQVALQCMSFFDTVMSGNFNKENLAGVAVAVSYWVPVYTGFSGIFLAVTPIVAQYIGAKERHRMASSVTQAAYLSAIVGVGIVIVGFFAVNPLIDSMNLEAEVARVAKSFLHAIGIGVVPLFIYTVIRATIDGLGMTRVTMFITLLSFPVNVLLNYLLIFGKFGFPRLGGVGAGVATASTYFIILAVAIVFVKRNSVMQELGLFQKFESIKFSEWKEVLRIGLPIGLSIFFEVSVFSIVTLLMSGYDTITIASHQSALNFASLLYMLPLSIAMSLTILIGFEVGAKRYEDAKKYARLGIITAIGLACVCAVFLVMFRTNVAGLYTIDPTVKTMTETFLIYAIFFQLSDAIAAPIQGTLRGYKDVNSVFIIALCSYWVIGLPVGFVLARFTSLEAYGFWIGLITGLALGAIALFIRLGMIERKVKRGIVPSN</sequence>
<organism evidence="14 15">
    <name type="scientific">Paenibacillus selenitireducens</name>
    <dbReference type="NCBI Taxonomy" id="1324314"/>
    <lineage>
        <taxon>Bacteria</taxon>
        <taxon>Bacillati</taxon>
        <taxon>Bacillota</taxon>
        <taxon>Bacilli</taxon>
        <taxon>Bacillales</taxon>
        <taxon>Paenibacillaceae</taxon>
        <taxon>Paenibacillus</taxon>
    </lineage>
</organism>
<dbReference type="STRING" id="1324314.BVG16_15120"/>
<dbReference type="InterPro" id="IPR050222">
    <property type="entry name" value="MATE_MdtK"/>
</dbReference>
<evidence type="ECO:0000256" key="8">
    <source>
        <dbReference type="ARBA" id="ARBA00022692"/>
    </source>
</evidence>
<evidence type="ECO:0000256" key="7">
    <source>
        <dbReference type="ARBA" id="ARBA00022475"/>
    </source>
</evidence>
<keyword evidence="11 13" id="KW-0472">Membrane</keyword>
<dbReference type="InterPro" id="IPR048279">
    <property type="entry name" value="MdtK-like"/>
</dbReference>
<dbReference type="Proteomes" id="UP000190188">
    <property type="component" value="Unassembled WGS sequence"/>
</dbReference>
<keyword evidence="6" id="KW-0050">Antiport</keyword>
<dbReference type="AlphaFoldDB" id="A0A1T2XCZ1"/>
<dbReference type="GO" id="GO:0006811">
    <property type="term" value="P:monoatomic ion transport"/>
    <property type="evidence" value="ECO:0007669"/>
    <property type="project" value="UniProtKB-KW"/>
</dbReference>
<feature type="transmembrane region" description="Helical" evidence="13">
    <location>
        <begin position="162"/>
        <end position="182"/>
    </location>
</feature>
<evidence type="ECO:0000313" key="15">
    <source>
        <dbReference type="Proteomes" id="UP000190188"/>
    </source>
</evidence>
<keyword evidence="9 13" id="KW-1133">Transmembrane helix</keyword>
<feature type="transmembrane region" description="Helical" evidence="13">
    <location>
        <begin position="133"/>
        <end position="150"/>
    </location>
</feature>
<proteinExistence type="inferred from homology"/>